<dbReference type="AlphaFoldDB" id="A0AAC9GGI3"/>
<evidence type="ECO:0008006" key="4">
    <source>
        <dbReference type="Google" id="ProtNLM"/>
    </source>
</evidence>
<keyword evidence="1" id="KW-0812">Transmembrane</keyword>
<dbReference type="Proteomes" id="UP000093276">
    <property type="component" value="Chromosome"/>
</dbReference>
<reference evidence="2 3" key="1">
    <citation type="submission" date="2016-08" db="EMBL/GenBank/DDBJ databases">
        <title>Complete genome sequence of Flavobacterium johnsoniae strain GSE09, a volatile-producing biocontrol agent isolated from cucumber (Cucumis sativus).</title>
        <authorList>
            <person name="Jeong J.-J."/>
            <person name="Oh J.Y."/>
            <person name="Jim Y.J."/>
            <person name="Sang M.K."/>
            <person name="Kim K.D."/>
        </authorList>
    </citation>
    <scope>NUCLEOTIDE SEQUENCE [LARGE SCALE GENOMIC DNA]</scope>
    <source>
        <strain evidence="2 3">GSE09</strain>
    </source>
</reference>
<evidence type="ECO:0000256" key="1">
    <source>
        <dbReference type="SAM" id="Phobius"/>
    </source>
</evidence>
<evidence type="ECO:0000313" key="3">
    <source>
        <dbReference type="Proteomes" id="UP000093276"/>
    </source>
</evidence>
<accession>A0AAC9GGI3</accession>
<dbReference type="RefSeq" id="WP_066032149.1">
    <property type="nucleotide sequence ID" value="NZ_CP016907.1"/>
</dbReference>
<sequence length="217" mass="25229">MLFLVGTRDSNTKNGIISNEKCPKCKIENTLHFSIYKTYTHITMIPLFPVGKYVNIQCSNCQTLFDYDDLSSSGQEKLRNEKLESSVWMFSGSIIMLLAIIYGINTYINNNNETAVLIKKPEVGDVYNLKFSNGYYSTMKIDRITTDSIFTTHNDFDAYLPYEVDDLDKNENYSDRKVSYSKKAILELYENNEIIKIRRTKYPLEAEEFEYKIPVTK</sequence>
<dbReference type="EMBL" id="CP016907">
    <property type="protein sequence ID" value="AOC93188.1"/>
    <property type="molecule type" value="Genomic_DNA"/>
</dbReference>
<feature type="transmembrane region" description="Helical" evidence="1">
    <location>
        <begin position="87"/>
        <end position="108"/>
    </location>
</feature>
<name>A0AAC9GGI3_9FLAO</name>
<dbReference type="KEGG" id="fjg:BB050_00032"/>
<dbReference type="GeneID" id="32305931"/>
<keyword evidence="1" id="KW-0472">Membrane</keyword>
<proteinExistence type="predicted"/>
<keyword evidence="1" id="KW-1133">Transmembrane helix</keyword>
<organism evidence="2 3">
    <name type="scientific">Flavobacterium anhuiense</name>
    <dbReference type="NCBI Taxonomy" id="459526"/>
    <lineage>
        <taxon>Bacteria</taxon>
        <taxon>Pseudomonadati</taxon>
        <taxon>Bacteroidota</taxon>
        <taxon>Flavobacteriia</taxon>
        <taxon>Flavobacteriales</taxon>
        <taxon>Flavobacteriaceae</taxon>
        <taxon>Flavobacterium</taxon>
    </lineage>
</organism>
<protein>
    <recommendedName>
        <fullName evidence="4">Zinc-ribbon 15 domain-containing protein</fullName>
    </recommendedName>
</protein>
<evidence type="ECO:0000313" key="2">
    <source>
        <dbReference type="EMBL" id="AOC93188.1"/>
    </source>
</evidence>
<gene>
    <name evidence="2" type="ORF">BB050_00032</name>
</gene>